<dbReference type="AlphaFoldDB" id="A0A0P9D265"/>
<dbReference type="EC" id="6.1.1.4" evidence="2"/>
<proteinExistence type="inferred from homology"/>
<evidence type="ECO:0000256" key="3">
    <source>
        <dbReference type="ARBA" id="ARBA00022598"/>
    </source>
</evidence>
<feature type="region of interest" description="Disordered" evidence="8">
    <location>
        <begin position="1"/>
        <end position="31"/>
    </location>
</feature>
<keyword evidence="3" id="KW-0436">Ligase</keyword>
<keyword evidence="11" id="KW-1185">Reference proteome</keyword>
<feature type="non-terminal residue" evidence="10">
    <location>
        <position position="186"/>
    </location>
</feature>
<evidence type="ECO:0000313" key="11">
    <source>
        <dbReference type="Proteomes" id="UP000050509"/>
    </source>
</evidence>
<dbReference type="InterPro" id="IPR009008">
    <property type="entry name" value="Val/Leu/Ile-tRNA-synth_edit"/>
</dbReference>
<dbReference type="InterPro" id="IPR025709">
    <property type="entry name" value="Leu_tRNA-synth_edit"/>
</dbReference>
<dbReference type="PANTHER" id="PTHR43740">
    <property type="entry name" value="LEUCYL-TRNA SYNTHETASE"/>
    <property type="match status" value="1"/>
</dbReference>
<evidence type="ECO:0000256" key="4">
    <source>
        <dbReference type="ARBA" id="ARBA00022741"/>
    </source>
</evidence>
<name>A0A0P9D265_9CHLR</name>
<accession>A0A0P9D265</accession>
<protein>
    <recommendedName>
        <fullName evidence="2">leucine--tRNA ligase</fullName>
        <ecNumber evidence="2">6.1.1.4</ecNumber>
    </recommendedName>
</protein>
<sequence length="186" mass="19618">RSEGAEIDFPVTGSQVGMSAGSGAARPPSDANLQPATVITVFTTRPDTIFGATFVALAPEHPLVREIVAAGGPHAAEVRAYAEAAARRLELERQQGVPNGVFAGLYATNPANGERIPVWVADYVLAGYGTGAIMGVPAHDERDRRFAEAYDLPIGDDRQPMTDDGRVRFDDSGVQVEAGRRSSVVG</sequence>
<reference evidence="10 11" key="1">
    <citation type="submission" date="2015-09" db="EMBL/GenBank/DDBJ databases">
        <title>Draft genome sequence of Kouleothrix aurantiaca JCM 19913.</title>
        <authorList>
            <person name="Hemp J."/>
        </authorList>
    </citation>
    <scope>NUCLEOTIDE SEQUENCE [LARGE SCALE GENOMIC DNA]</scope>
    <source>
        <strain evidence="10 11">COM-B</strain>
    </source>
</reference>
<gene>
    <name evidence="10" type="ORF">SE17_43240</name>
</gene>
<evidence type="ECO:0000256" key="5">
    <source>
        <dbReference type="ARBA" id="ARBA00022840"/>
    </source>
</evidence>
<dbReference type="PANTHER" id="PTHR43740:SF2">
    <property type="entry name" value="LEUCINE--TRNA LIGASE, MITOCHONDRIAL"/>
    <property type="match status" value="1"/>
</dbReference>
<keyword evidence="4" id="KW-0547">Nucleotide-binding</keyword>
<dbReference type="SUPFAM" id="SSF50677">
    <property type="entry name" value="ValRS/IleRS/LeuRS editing domain"/>
    <property type="match status" value="1"/>
</dbReference>
<comment type="caution">
    <text evidence="10">The sequence shown here is derived from an EMBL/GenBank/DDBJ whole genome shotgun (WGS) entry which is preliminary data.</text>
</comment>
<evidence type="ECO:0000256" key="6">
    <source>
        <dbReference type="ARBA" id="ARBA00022917"/>
    </source>
</evidence>
<evidence type="ECO:0000256" key="2">
    <source>
        <dbReference type="ARBA" id="ARBA00013164"/>
    </source>
</evidence>
<evidence type="ECO:0000256" key="7">
    <source>
        <dbReference type="ARBA" id="ARBA00023146"/>
    </source>
</evidence>
<dbReference type="GO" id="GO:0005524">
    <property type="term" value="F:ATP binding"/>
    <property type="evidence" value="ECO:0007669"/>
    <property type="project" value="UniProtKB-KW"/>
</dbReference>
<comment type="similarity">
    <text evidence="1">Belongs to the class-I aminoacyl-tRNA synthetase family.</text>
</comment>
<keyword evidence="6" id="KW-0648">Protein biosynthesis</keyword>
<organism evidence="10 11">
    <name type="scientific">Kouleothrix aurantiaca</name>
    <dbReference type="NCBI Taxonomy" id="186479"/>
    <lineage>
        <taxon>Bacteria</taxon>
        <taxon>Bacillati</taxon>
        <taxon>Chloroflexota</taxon>
        <taxon>Chloroflexia</taxon>
        <taxon>Chloroflexales</taxon>
        <taxon>Roseiflexineae</taxon>
        <taxon>Roseiflexaceae</taxon>
        <taxon>Kouleothrix</taxon>
    </lineage>
</organism>
<dbReference type="GO" id="GO:0004823">
    <property type="term" value="F:leucine-tRNA ligase activity"/>
    <property type="evidence" value="ECO:0007669"/>
    <property type="project" value="UniProtKB-EC"/>
</dbReference>
<dbReference type="GO" id="GO:0002161">
    <property type="term" value="F:aminoacyl-tRNA deacylase activity"/>
    <property type="evidence" value="ECO:0007669"/>
    <property type="project" value="InterPro"/>
</dbReference>
<evidence type="ECO:0000256" key="8">
    <source>
        <dbReference type="SAM" id="MobiDB-lite"/>
    </source>
</evidence>
<feature type="non-terminal residue" evidence="10">
    <location>
        <position position="1"/>
    </location>
</feature>
<evidence type="ECO:0000256" key="1">
    <source>
        <dbReference type="ARBA" id="ARBA00005594"/>
    </source>
</evidence>
<dbReference type="Proteomes" id="UP000050509">
    <property type="component" value="Unassembled WGS sequence"/>
</dbReference>
<keyword evidence="5" id="KW-0067">ATP-binding</keyword>
<dbReference type="Gene3D" id="3.90.740.10">
    <property type="entry name" value="Valyl/Leucyl/Isoleucyl-tRNA synthetase, editing domain"/>
    <property type="match status" value="1"/>
</dbReference>
<evidence type="ECO:0000313" key="10">
    <source>
        <dbReference type="EMBL" id="KPV46515.1"/>
    </source>
</evidence>
<evidence type="ECO:0000259" key="9">
    <source>
        <dbReference type="Pfam" id="PF13603"/>
    </source>
</evidence>
<keyword evidence="7" id="KW-0030">Aminoacyl-tRNA synthetase</keyword>
<dbReference type="InterPro" id="IPR002302">
    <property type="entry name" value="Leu-tRNA-ligase"/>
</dbReference>
<dbReference type="GO" id="GO:0006429">
    <property type="term" value="P:leucyl-tRNA aminoacylation"/>
    <property type="evidence" value="ECO:0007669"/>
    <property type="project" value="InterPro"/>
</dbReference>
<dbReference type="EMBL" id="LJCR01003555">
    <property type="protein sequence ID" value="KPV46515.1"/>
    <property type="molecule type" value="Genomic_DNA"/>
</dbReference>
<feature type="domain" description="Leucyl-tRNA synthetase editing" evidence="9">
    <location>
        <begin position="2"/>
        <end position="156"/>
    </location>
</feature>
<dbReference type="Pfam" id="PF13603">
    <property type="entry name" value="tRNA-synt_1_2"/>
    <property type="match status" value="1"/>
</dbReference>